<sequence length="105" mass="11658">MVQRVIISKSVPPPHISHIYHALFLPVHLSDPPIAIPSHSQIHSSDTPNRTLDPIFAITIGLAAAANRIHREETEKGRDMSQTLEVLRRRVGIAWESVRGSEAQS</sequence>
<dbReference type="EMBL" id="MU006576">
    <property type="protein sequence ID" value="KAF2746769.1"/>
    <property type="molecule type" value="Genomic_DNA"/>
</dbReference>
<evidence type="ECO:0000313" key="2">
    <source>
        <dbReference type="Proteomes" id="UP000799440"/>
    </source>
</evidence>
<dbReference type="Pfam" id="PF11654">
    <property type="entry name" value="NCE101"/>
    <property type="match status" value="1"/>
</dbReference>
<name>A0A6A6VAK4_9PLEO</name>
<keyword evidence="2" id="KW-1185">Reference proteome</keyword>
<proteinExistence type="predicted"/>
<dbReference type="GO" id="GO:0009306">
    <property type="term" value="P:protein secretion"/>
    <property type="evidence" value="ECO:0007669"/>
    <property type="project" value="InterPro"/>
</dbReference>
<dbReference type="AlphaFoldDB" id="A0A6A6VAK4"/>
<gene>
    <name evidence="1" type="ORF">M011DRAFT_404025</name>
</gene>
<organism evidence="1 2">
    <name type="scientific">Sporormia fimetaria CBS 119925</name>
    <dbReference type="NCBI Taxonomy" id="1340428"/>
    <lineage>
        <taxon>Eukaryota</taxon>
        <taxon>Fungi</taxon>
        <taxon>Dikarya</taxon>
        <taxon>Ascomycota</taxon>
        <taxon>Pezizomycotina</taxon>
        <taxon>Dothideomycetes</taxon>
        <taxon>Pleosporomycetidae</taxon>
        <taxon>Pleosporales</taxon>
        <taxon>Sporormiaceae</taxon>
        <taxon>Sporormia</taxon>
    </lineage>
</organism>
<protein>
    <submittedName>
        <fullName evidence="1">Uncharacterized protein</fullName>
    </submittedName>
</protein>
<dbReference type="InterPro" id="IPR024242">
    <property type="entry name" value="NCE101"/>
</dbReference>
<reference evidence="1" key="1">
    <citation type="journal article" date="2020" name="Stud. Mycol.">
        <title>101 Dothideomycetes genomes: a test case for predicting lifestyles and emergence of pathogens.</title>
        <authorList>
            <person name="Haridas S."/>
            <person name="Albert R."/>
            <person name="Binder M."/>
            <person name="Bloem J."/>
            <person name="Labutti K."/>
            <person name="Salamov A."/>
            <person name="Andreopoulos B."/>
            <person name="Baker S."/>
            <person name="Barry K."/>
            <person name="Bills G."/>
            <person name="Bluhm B."/>
            <person name="Cannon C."/>
            <person name="Castanera R."/>
            <person name="Culley D."/>
            <person name="Daum C."/>
            <person name="Ezra D."/>
            <person name="Gonzalez J."/>
            <person name="Henrissat B."/>
            <person name="Kuo A."/>
            <person name="Liang C."/>
            <person name="Lipzen A."/>
            <person name="Lutzoni F."/>
            <person name="Magnuson J."/>
            <person name="Mondo S."/>
            <person name="Nolan M."/>
            <person name="Ohm R."/>
            <person name="Pangilinan J."/>
            <person name="Park H.-J."/>
            <person name="Ramirez L."/>
            <person name="Alfaro M."/>
            <person name="Sun H."/>
            <person name="Tritt A."/>
            <person name="Yoshinaga Y."/>
            <person name="Zwiers L.-H."/>
            <person name="Turgeon B."/>
            <person name="Goodwin S."/>
            <person name="Spatafora J."/>
            <person name="Crous P."/>
            <person name="Grigoriev I."/>
        </authorList>
    </citation>
    <scope>NUCLEOTIDE SEQUENCE</scope>
    <source>
        <strain evidence="1">CBS 119925</strain>
    </source>
</reference>
<dbReference type="Proteomes" id="UP000799440">
    <property type="component" value="Unassembled WGS sequence"/>
</dbReference>
<evidence type="ECO:0000313" key="1">
    <source>
        <dbReference type="EMBL" id="KAF2746769.1"/>
    </source>
</evidence>
<dbReference type="OrthoDB" id="2155101at2759"/>
<accession>A0A6A6VAK4</accession>